<dbReference type="Proteomes" id="UP000581135">
    <property type="component" value="Unassembled WGS sequence"/>
</dbReference>
<dbReference type="SUPFAM" id="SSF55874">
    <property type="entry name" value="ATPase domain of HSP90 chaperone/DNA topoisomerase II/histidine kinase"/>
    <property type="match status" value="1"/>
</dbReference>
<keyword evidence="3" id="KW-1185">Reference proteome</keyword>
<sequence length="296" mass="33542">MTKIIVAIPRRFNLTTVHSFLAKLIGPEEKPKTKNFIFDFQYLEFIDGGGLTALTNIIEWLRLYNASIEFCNFSHSNESVRYLDDCGFFELYLGRPLLGVAKVRKTTLPARQVLHAESFQWLELTFKPWLANLLNMTQASLASINACLKEIFNNIDDHSTKDIGCIHVQHYPNVDRVEVTISDFGVGIPASLSQKYAFHNDGKAILLATQEGITTKSLVNNRGAGLKLLIDYVVSRNNGKVIIYSGHGVAHFYRRPNGIGERSWVKANFYPGTLLNISFRTDTIEQVPDDREDLEW</sequence>
<dbReference type="SUPFAM" id="SSF52091">
    <property type="entry name" value="SpoIIaa-like"/>
    <property type="match status" value="1"/>
</dbReference>
<name>A0A839STX7_9PROT</name>
<protein>
    <submittedName>
        <fullName evidence="2">Anti-anti-sigma regulatory factor</fullName>
    </submittedName>
</protein>
<organism evidence="2 3">
    <name type="scientific">Limibacillus halophilus</name>
    <dbReference type="NCBI Taxonomy" id="1579333"/>
    <lineage>
        <taxon>Bacteria</taxon>
        <taxon>Pseudomonadati</taxon>
        <taxon>Pseudomonadota</taxon>
        <taxon>Alphaproteobacteria</taxon>
        <taxon>Rhodospirillales</taxon>
        <taxon>Rhodovibrionaceae</taxon>
        <taxon>Limibacillus</taxon>
    </lineage>
</organism>
<dbReference type="InterPro" id="IPR036890">
    <property type="entry name" value="HATPase_C_sf"/>
</dbReference>
<dbReference type="PROSITE" id="PS50801">
    <property type="entry name" value="STAS"/>
    <property type="match status" value="1"/>
</dbReference>
<evidence type="ECO:0000313" key="3">
    <source>
        <dbReference type="Proteomes" id="UP000581135"/>
    </source>
</evidence>
<reference evidence="2 3" key="1">
    <citation type="submission" date="2020-08" db="EMBL/GenBank/DDBJ databases">
        <title>Genomic Encyclopedia of Type Strains, Phase III (KMG-III): the genomes of soil and plant-associated and newly described type strains.</title>
        <authorList>
            <person name="Whitman W."/>
        </authorList>
    </citation>
    <scope>NUCLEOTIDE SEQUENCE [LARGE SCALE GENOMIC DNA]</scope>
    <source>
        <strain evidence="2 3">CECT 8803</strain>
    </source>
</reference>
<proteinExistence type="predicted"/>
<dbReference type="InterPro" id="IPR002645">
    <property type="entry name" value="STAS_dom"/>
</dbReference>
<feature type="domain" description="STAS" evidence="1">
    <location>
        <begin position="1"/>
        <end position="114"/>
    </location>
</feature>
<evidence type="ECO:0000313" key="2">
    <source>
        <dbReference type="EMBL" id="MBB3064856.1"/>
    </source>
</evidence>
<dbReference type="RefSeq" id="WP_183415650.1">
    <property type="nucleotide sequence ID" value="NZ_JACHXA010000002.1"/>
</dbReference>
<dbReference type="InterPro" id="IPR036513">
    <property type="entry name" value="STAS_dom_sf"/>
</dbReference>
<dbReference type="Pfam" id="PF01740">
    <property type="entry name" value="STAS"/>
    <property type="match status" value="1"/>
</dbReference>
<accession>A0A839STX7</accession>
<gene>
    <name evidence="2" type="ORF">FHR98_001128</name>
</gene>
<dbReference type="Gene3D" id="3.30.750.24">
    <property type="entry name" value="STAS domain"/>
    <property type="match status" value="1"/>
</dbReference>
<dbReference type="Gene3D" id="3.30.565.10">
    <property type="entry name" value="Histidine kinase-like ATPase, C-terminal domain"/>
    <property type="match status" value="1"/>
</dbReference>
<evidence type="ECO:0000259" key="1">
    <source>
        <dbReference type="PROSITE" id="PS50801"/>
    </source>
</evidence>
<dbReference type="AlphaFoldDB" id="A0A839STX7"/>
<dbReference type="EMBL" id="JACHXA010000002">
    <property type="protein sequence ID" value="MBB3064856.1"/>
    <property type="molecule type" value="Genomic_DNA"/>
</dbReference>
<comment type="caution">
    <text evidence="2">The sequence shown here is derived from an EMBL/GenBank/DDBJ whole genome shotgun (WGS) entry which is preliminary data.</text>
</comment>